<evidence type="ECO:0000313" key="2">
    <source>
        <dbReference type="Proteomes" id="UP000480178"/>
    </source>
</evidence>
<dbReference type="Proteomes" id="UP000480178">
    <property type="component" value="Chromosome"/>
</dbReference>
<dbReference type="KEGG" id="rhoz:GXP67_13910"/>
<organism evidence="1 2">
    <name type="scientific">Rhodocytophaga rosea</name>
    <dbReference type="NCBI Taxonomy" id="2704465"/>
    <lineage>
        <taxon>Bacteria</taxon>
        <taxon>Pseudomonadati</taxon>
        <taxon>Bacteroidota</taxon>
        <taxon>Cytophagia</taxon>
        <taxon>Cytophagales</taxon>
        <taxon>Rhodocytophagaceae</taxon>
        <taxon>Rhodocytophaga</taxon>
    </lineage>
</organism>
<keyword evidence="2" id="KW-1185">Reference proteome</keyword>
<sequence>MIEVFKTNVESRDQASILVEQINSAFPGYKANFDLEDCDKILRVVCTSESIEASLIINLLKTSGWTAQVLEDDIPSWPFVWANELSFDRLK</sequence>
<dbReference type="EMBL" id="CP048222">
    <property type="protein sequence ID" value="QHT67645.1"/>
    <property type="molecule type" value="Genomic_DNA"/>
</dbReference>
<proteinExistence type="predicted"/>
<gene>
    <name evidence="1" type="ORF">GXP67_13910</name>
</gene>
<reference evidence="1 2" key="1">
    <citation type="submission" date="2020-01" db="EMBL/GenBank/DDBJ databases">
        <authorList>
            <person name="Kim M.K."/>
        </authorList>
    </citation>
    <scope>NUCLEOTIDE SEQUENCE [LARGE SCALE GENOMIC DNA]</scope>
    <source>
        <strain evidence="1 2">172606-1</strain>
    </source>
</reference>
<dbReference type="RefSeq" id="WP_162443669.1">
    <property type="nucleotide sequence ID" value="NZ_CP048222.1"/>
</dbReference>
<dbReference type="AlphaFoldDB" id="A0A6C0GIB0"/>
<name>A0A6C0GIB0_9BACT</name>
<protein>
    <submittedName>
        <fullName evidence="1">Uncharacterized protein</fullName>
    </submittedName>
</protein>
<accession>A0A6C0GIB0</accession>
<evidence type="ECO:0000313" key="1">
    <source>
        <dbReference type="EMBL" id="QHT67645.1"/>
    </source>
</evidence>